<evidence type="ECO:0000313" key="4">
    <source>
        <dbReference type="Proteomes" id="UP000738325"/>
    </source>
</evidence>
<dbReference type="Pfam" id="PF13561">
    <property type="entry name" value="adh_short_C2"/>
    <property type="match status" value="1"/>
</dbReference>
<keyword evidence="4" id="KW-1185">Reference proteome</keyword>
<proteinExistence type="inferred from homology"/>
<name>A0A9P6QXL3_9FUNG</name>
<dbReference type="PRINTS" id="PR00080">
    <property type="entry name" value="SDRFAMILY"/>
</dbReference>
<dbReference type="Proteomes" id="UP000738325">
    <property type="component" value="Unassembled WGS sequence"/>
</dbReference>
<evidence type="ECO:0000313" key="3">
    <source>
        <dbReference type="EMBL" id="KAG0302863.1"/>
    </source>
</evidence>
<comment type="similarity">
    <text evidence="1">Belongs to the short-chain dehydrogenases/reductases (SDR) family.</text>
</comment>
<dbReference type="OrthoDB" id="1669814at2759"/>
<dbReference type="Gene3D" id="3.40.50.720">
    <property type="entry name" value="NAD(P)-binding Rossmann-like Domain"/>
    <property type="match status" value="1"/>
</dbReference>
<dbReference type="InterPro" id="IPR002347">
    <property type="entry name" value="SDR_fam"/>
</dbReference>
<dbReference type="PANTHER" id="PTHR43639">
    <property type="entry name" value="OXIDOREDUCTASE, SHORT-CHAIN DEHYDROGENASE/REDUCTASE FAMILY (AFU_ORTHOLOGUE AFUA_5G02870)"/>
    <property type="match status" value="1"/>
</dbReference>
<dbReference type="EMBL" id="JAAAIP010001922">
    <property type="protein sequence ID" value="KAG0302863.1"/>
    <property type="molecule type" value="Genomic_DNA"/>
</dbReference>
<protein>
    <submittedName>
        <fullName evidence="3">Uncharacterized protein</fullName>
    </submittedName>
</protein>
<keyword evidence="2" id="KW-0560">Oxidoreductase</keyword>
<gene>
    <name evidence="3" type="ORF">BGZ99_002882</name>
</gene>
<sequence>MATSQQLAHGQVSQVAQDMIGKVAFVTGSSQGMGKAFAVALAKRGCDLVIHHRKNPEEAELTAQEIRGLGRKVLIVQGDLNTVGTVEKVFPQIMAAFGRIDIVVNNAAFIYACPIGDTTEAQYDEIFAVNTKVPFFIMKECAKHMSDNGRVINITTTSLGELAPMVSTYVGSKAALEHFSRSFSKEVGPRGITVNMVAPGPVSTVGLLNFAPEFVLDGYKTLASAGRLGEINDIVPAVEFLASPAAQWVTAQTIFVNGGIHAR</sequence>
<accession>A0A9P6QXL3</accession>
<dbReference type="PANTHER" id="PTHR43639:SF1">
    <property type="entry name" value="SHORT-CHAIN DEHYDROGENASE_REDUCTASE FAMILY PROTEIN"/>
    <property type="match status" value="1"/>
</dbReference>
<dbReference type="SUPFAM" id="SSF51735">
    <property type="entry name" value="NAD(P)-binding Rossmann-fold domains"/>
    <property type="match status" value="1"/>
</dbReference>
<evidence type="ECO:0000256" key="1">
    <source>
        <dbReference type="ARBA" id="ARBA00006484"/>
    </source>
</evidence>
<organism evidence="3 4">
    <name type="scientific">Dissophora globulifera</name>
    <dbReference type="NCBI Taxonomy" id="979702"/>
    <lineage>
        <taxon>Eukaryota</taxon>
        <taxon>Fungi</taxon>
        <taxon>Fungi incertae sedis</taxon>
        <taxon>Mucoromycota</taxon>
        <taxon>Mortierellomycotina</taxon>
        <taxon>Mortierellomycetes</taxon>
        <taxon>Mortierellales</taxon>
        <taxon>Mortierellaceae</taxon>
        <taxon>Dissophora</taxon>
    </lineage>
</organism>
<comment type="caution">
    <text evidence="3">The sequence shown here is derived from an EMBL/GenBank/DDBJ whole genome shotgun (WGS) entry which is preliminary data.</text>
</comment>
<dbReference type="GO" id="GO:0016491">
    <property type="term" value="F:oxidoreductase activity"/>
    <property type="evidence" value="ECO:0007669"/>
    <property type="project" value="UniProtKB-KW"/>
</dbReference>
<dbReference type="PRINTS" id="PR00081">
    <property type="entry name" value="GDHRDH"/>
</dbReference>
<evidence type="ECO:0000256" key="2">
    <source>
        <dbReference type="ARBA" id="ARBA00023002"/>
    </source>
</evidence>
<dbReference type="InterPro" id="IPR036291">
    <property type="entry name" value="NAD(P)-bd_dom_sf"/>
</dbReference>
<reference evidence="3" key="1">
    <citation type="journal article" date="2020" name="Fungal Divers.">
        <title>Resolving the Mortierellaceae phylogeny through synthesis of multi-gene phylogenetics and phylogenomics.</title>
        <authorList>
            <person name="Vandepol N."/>
            <person name="Liber J."/>
            <person name="Desiro A."/>
            <person name="Na H."/>
            <person name="Kennedy M."/>
            <person name="Barry K."/>
            <person name="Grigoriev I.V."/>
            <person name="Miller A.N."/>
            <person name="O'Donnell K."/>
            <person name="Stajich J.E."/>
            <person name="Bonito G."/>
        </authorList>
    </citation>
    <scope>NUCLEOTIDE SEQUENCE</scope>
    <source>
        <strain evidence="3">REB-010B</strain>
    </source>
</reference>
<dbReference type="FunFam" id="3.40.50.720:FF:000084">
    <property type="entry name" value="Short-chain dehydrogenase reductase"/>
    <property type="match status" value="1"/>
</dbReference>
<dbReference type="AlphaFoldDB" id="A0A9P6QXL3"/>